<feature type="coiled-coil region" evidence="1">
    <location>
        <begin position="87"/>
        <end position="114"/>
    </location>
</feature>
<keyword evidence="4" id="KW-1185">Reference proteome</keyword>
<accession>A0A6G1GM51</accession>
<feature type="compositionally biased region" description="Low complexity" evidence="2">
    <location>
        <begin position="278"/>
        <end position="291"/>
    </location>
</feature>
<dbReference type="AlphaFoldDB" id="A0A6G1GM51"/>
<feature type="region of interest" description="Disordered" evidence="2">
    <location>
        <begin position="277"/>
        <end position="304"/>
    </location>
</feature>
<evidence type="ECO:0000313" key="4">
    <source>
        <dbReference type="Proteomes" id="UP000800041"/>
    </source>
</evidence>
<evidence type="ECO:0000256" key="1">
    <source>
        <dbReference type="SAM" id="Coils"/>
    </source>
</evidence>
<dbReference type="EMBL" id="ML977189">
    <property type="protein sequence ID" value="KAF1982033.1"/>
    <property type="molecule type" value="Genomic_DNA"/>
</dbReference>
<dbReference type="Proteomes" id="UP000800041">
    <property type="component" value="Unassembled WGS sequence"/>
</dbReference>
<reference evidence="3" key="1">
    <citation type="journal article" date="2020" name="Stud. Mycol.">
        <title>101 Dothideomycetes genomes: a test case for predicting lifestyles and emergence of pathogens.</title>
        <authorList>
            <person name="Haridas S."/>
            <person name="Albert R."/>
            <person name="Binder M."/>
            <person name="Bloem J."/>
            <person name="Labutti K."/>
            <person name="Salamov A."/>
            <person name="Andreopoulos B."/>
            <person name="Baker S."/>
            <person name="Barry K."/>
            <person name="Bills G."/>
            <person name="Bluhm B."/>
            <person name="Cannon C."/>
            <person name="Castanera R."/>
            <person name="Culley D."/>
            <person name="Daum C."/>
            <person name="Ezra D."/>
            <person name="Gonzalez J."/>
            <person name="Henrissat B."/>
            <person name="Kuo A."/>
            <person name="Liang C."/>
            <person name="Lipzen A."/>
            <person name="Lutzoni F."/>
            <person name="Magnuson J."/>
            <person name="Mondo S."/>
            <person name="Nolan M."/>
            <person name="Ohm R."/>
            <person name="Pangilinan J."/>
            <person name="Park H.-J."/>
            <person name="Ramirez L."/>
            <person name="Alfaro M."/>
            <person name="Sun H."/>
            <person name="Tritt A."/>
            <person name="Yoshinaga Y."/>
            <person name="Zwiers L.-H."/>
            <person name="Turgeon B."/>
            <person name="Goodwin S."/>
            <person name="Spatafora J."/>
            <person name="Crous P."/>
            <person name="Grigoriev I."/>
        </authorList>
    </citation>
    <scope>NUCLEOTIDE SEQUENCE</scope>
    <source>
        <strain evidence="3">CBS 113979</strain>
    </source>
</reference>
<gene>
    <name evidence="3" type="ORF">K402DRAFT_407945</name>
</gene>
<evidence type="ECO:0000313" key="3">
    <source>
        <dbReference type="EMBL" id="KAF1982033.1"/>
    </source>
</evidence>
<feature type="compositionally biased region" description="Polar residues" evidence="2">
    <location>
        <begin position="15"/>
        <end position="24"/>
    </location>
</feature>
<protein>
    <submittedName>
        <fullName evidence="3">Uncharacterized protein</fullName>
    </submittedName>
</protein>
<sequence>MSPRPLNDPLVNAPFTATRSQSRIPNPLRSRSSSTRTMSSSETPAEKAIRAEEKARLDELHNEELLDRQAARAERKAKFDAEQIVAKARADAELDALKAANAEKLENMKTAAANATLAEEAVHQAKFMAIEKNPAVINAAEVDSVANIWKGTFVAENLAKLRNNPSRVETNKIEFTTDGRVLATSTGSRKDLASVDVWLEGFTNYTIIVQTLWNTSHTLSTAMTQFHQKIVMLSATYIWANVLNLALQVHNRAIRNSQMAPANWTIPNELHAANCDWSSVKPPTSKASSASKRSRADTNTAHAD</sequence>
<organism evidence="3 4">
    <name type="scientific">Aulographum hederae CBS 113979</name>
    <dbReference type="NCBI Taxonomy" id="1176131"/>
    <lineage>
        <taxon>Eukaryota</taxon>
        <taxon>Fungi</taxon>
        <taxon>Dikarya</taxon>
        <taxon>Ascomycota</taxon>
        <taxon>Pezizomycotina</taxon>
        <taxon>Dothideomycetes</taxon>
        <taxon>Pleosporomycetidae</taxon>
        <taxon>Aulographales</taxon>
        <taxon>Aulographaceae</taxon>
    </lineage>
</organism>
<name>A0A6G1GM51_9PEZI</name>
<keyword evidence="1" id="KW-0175">Coiled coil</keyword>
<proteinExistence type="predicted"/>
<feature type="compositionally biased region" description="Low complexity" evidence="2">
    <location>
        <begin position="29"/>
        <end position="43"/>
    </location>
</feature>
<feature type="region of interest" description="Disordered" evidence="2">
    <location>
        <begin position="1"/>
        <end position="50"/>
    </location>
</feature>
<evidence type="ECO:0000256" key="2">
    <source>
        <dbReference type="SAM" id="MobiDB-lite"/>
    </source>
</evidence>